<evidence type="ECO:0000256" key="1">
    <source>
        <dbReference type="SAM" id="MobiDB-lite"/>
    </source>
</evidence>
<gene>
    <name evidence="2" type="ORF">NLJ89_g11962</name>
</gene>
<reference evidence="2" key="1">
    <citation type="submission" date="2022-07" db="EMBL/GenBank/DDBJ databases">
        <title>Genome Sequence of Agrocybe chaxingu.</title>
        <authorList>
            <person name="Buettner E."/>
        </authorList>
    </citation>
    <scope>NUCLEOTIDE SEQUENCE</scope>
    <source>
        <strain evidence="2">MP-N11</strain>
    </source>
</reference>
<feature type="compositionally biased region" description="Low complexity" evidence="1">
    <location>
        <begin position="213"/>
        <end position="231"/>
    </location>
</feature>
<sequence>MAAPLDYTDAQAVSAALTAYDRKMRKALAASTFWQEFGDNEEQIKQLYRAMKNPANDEVNAAFTRSLFLHKVVLWTRKTLPAHVIIDGLEKELIAYDAKRKRAAEKARKGEGLPGKMKERAPADTASGEKAPQPHLRMGRAPASADSRHVRLGPPMPTAQPSLQPRHPPNPTRTLDAMDEDDEGAEDAGEAWLPTGMAPKAPRPPTAVPPFAPAAGAAAAQAVAARPTFRALDSDDDVQLPPRTKRKRPKSQPRVATDSEDEVAAAQPTKKKAKLKAEPKGAPKQGRQRREPPVLNSGIRYKVQCNQCIVNCKVQEEEAKVQEFGATTGGHNCGTDPA</sequence>
<name>A0A9W8JKX5_9AGAR</name>
<proteinExistence type="predicted"/>
<feature type="compositionally biased region" description="Pro residues" evidence="1">
    <location>
        <begin position="201"/>
        <end position="212"/>
    </location>
</feature>
<organism evidence="2 3">
    <name type="scientific">Agrocybe chaxingu</name>
    <dbReference type="NCBI Taxonomy" id="84603"/>
    <lineage>
        <taxon>Eukaryota</taxon>
        <taxon>Fungi</taxon>
        <taxon>Dikarya</taxon>
        <taxon>Basidiomycota</taxon>
        <taxon>Agaricomycotina</taxon>
        <taxon>Agaricomycetes</taxon>
        <taxon>Agaricomycetidae</taxon>
        <taxon>Agaricales</taxon>
        <taxon>Agaricineae</taxon>
        <taxon>Strophariaceae</taxon>
        <taxon>Agrocybe</taxon>
    </lineage>
</organism>
<accession>A0A9W8JKX5</accession>
<keyword evidence="3" id="KW-1185">Reference proteome</keyword>
<dbReference type="AlphaFoldDB" id="A0A9W8JKX5"/>
<feature type="compositionally biased region" description="Acidic residues" evidence="1">
    <location>
        <begin position="177"/>
        <end position="189"/>
    </location>
</feature>
<evidence type="ECO:0000313" key="2">
    <source>
        <dbReference type="EMBL" id="KAJ3484688.1"/>
    </source>
</evidence>
<dbReference type="Proteomes" id="UP001148786">
    <property type="component" value="Unassembled WGS sequence"/>
</dbReference>
<evidence type="ECO:0000313" key="3">
    <source>
        <dbReference type="Proteomes" id="UP001148786"/>
    </source>
</evidence>
<feature type="compositionally biased region" description="Basic and acidic residues" evidence="1">
    <location>
        <begin position="105"/>
        <end position="122"/>
    </location>
</feature>
<protein>
    <submittedName>
        <fullName evidence="2">Uncharacterized protein</fullName>
    </submittedName>
</protein>
<feature type="region of interest" description="Disordered" evidence="1">
    <location>
        <begin position="105"/>
        <end position="297"/>
    </location>
</feature>
<comment type="caution">
    <text evidence="2">The sequence shown here is derived from an EMBL/GenBank/DDBJ whole genome shotgun (WGS) entry which is preliminary data.</text>
</comment>
<dbReference type="EMBL" id="JANKHO010003290">
    <property type="protein sequence ID" value="KAJ3484688.1"/>
    <property type="molecule type" value="Genomic_DNA"/>
</dbReference>